<evidence type="ECO:0000313" key="4">
    <source>
        <dbReference type="Proteomes" id="UP000248333"/>
    </source>
</evidence>
<dbReference type="InterPro" id="IPR001031">
    <property type="entry name" value="Thioesterase"/>
</dbReference>
<dbReference type="InterPro" id="IPR012223">
    <property type="entry name" value="TEII"/>
</dbReference>
<dbReference type="Pfam" id="PF00975">
    <property type="entry name" value="Thioesterase"/>
    <property type="match status" value="1"/>
</dbReference>
<dbReference type="OrthoDB" id="8480037at2"/>
<gene>
    <name evidence="3" type="ORF">C7C45_11295</name>
</gene>
<dbReference type="EMBL" id="PYBV01000013">
    <property type="protein sequence ID" value="PYC71606.1"/>
    <property type="molecule type" value="Genomic_DNA"/>
</dbReference>
<comment type="similarity">
    <text evidence="1">Belongs to the thioesterase family.</text>
</comment>
<feature type="domain" description="Thioesterase" evidence="2">
    <location>
        <begin position="18"/>
        <end position="230"/>
    </location>
</feature>
<dbReference type="SUPFAM" id="SSF53474">
    <property type="entry name" value="alpha/beta-Hydrolases"/>
    <property type="match status" value="1"/>
</dbReference>
<dbReference type="PANTHER" id="PTHR11487:SF0">
    <property type="entry name" value="S-ACYL FATTY ACID SYNTHASE THIOESTERASE, MEDIUM CHAIN"/>
    <property type="match status" value="1"/>
</dbReference>
<sequence length="261" mass="27480">MKGRWLHRWRPRPAARLRLVLLPYAGGSAAAYRSWVAALPEWVEPIGVELPGHGARRGEAPVTTAGAVTAALAAELAGMPPAELVLFGHSMGGLLAFETARRMRERAGVPPAGLLISGFDAPWAPQAGRLRLPAPDDPRLLERLAGLGGVPSAVLADPALSSLLLPPLRADLELLRRYATQPGEPLGCPVRVYRGTGDPLTSDAGTRAWRRESDDFGERAFGGGHFYLQDEIAPLMAALAEDLAGIATPVTAAPARCSGSG</sequence>
<proteinExistence type="inferred from homology"/>
<comment type="caution">
    <text evidence="3">The sequence shown here is derived from an EMBL/GenBank/DDBJ whole genome shotgun (WGS) entry which is preliminary data.</text>
</comment>
<reference evidence="3 4" key="1">
    <citation type="submission" date="2018-03" db="EMBL/GenBank/DDBJ databases">
        <title>Bioinformatic expansion and discovery of thiopeptide antibiotics.</title>
        <authorList>
            <person name="Schwalen C.J."/>
            <person name="Hudson G.A."/>
            <person name="Mitchell D.A."/>
        </authorList>
    </citation>
    <scope>NUCLEOTIDE SEQUENCE [LARGE SCALE GENOMIC DNA]</scope>
    <source>
        <strain evidence="3 4">NRRL 8041</strain>
    </source>
</reference>
<dbReference type="PANTHER" id="PTHR11487">
    <property type="entry name" value="THIOESTERASE"/>
    <property type="match status" value="1"/>
</dbReference>
<dbReference type="AlphaFoldDB" id="A0A318NL81"/>
<evidence type="ECO:0000256" key="1">
    <source>
        <dbReference type="ARBA" id="ARBA00007169"/>
    </source>
</evidence>
<protein>
    <submittedName>
        <fullName evidence="3">Putative thioesterase</fullName>
    </submittedName>
</protein>
<accession>A0A318NL81</accession>
<dbReference type="RefSeq" id="WP_110563572.1">
    <property type="nucleotide sequence ID" value="NZ_PYBV01000013.1"/>
</dbReference>
<dbReference type="InterPro" id="IPR029058">
    <property type="entry name" value="AB_hydrolase_fold"/>
</dbReference>
<evidence type="ECO:0000313" key="3">
    <source>
        <dbReference type="EMBL" id="PYC71606.1"/>
    </source>
</evidence>
<organism evidence="3 4">
    <name type="scientific">Micromonospora arborensis</name>
    <dbReference type="NCBI Taxonomy" id="2116518"/>
    <lineage>
        <taxon>Bacteria</taxon>
        <taxon>Bacillati</taxon>
        <taxon>Actinomycetota</taxon>
        <taxon>Actinomycetes</taxon>
        <taxon>Micromonosporales</taxon>
        <taxon>Micromonosporaceae</taxon>
        <taxon>Micromonospora</taxon>
    </lineage>
</organism>
<dbReference type="GO" id="GO:0008610">
    <property type="term" value="P:lipid biosynthetic process"/>
    <property type="evidence" value="ECO:0007669"/>
    <property type="project" value="TreeGrafter"/>
</dbReference>
<dbReference type="Gene3D" id="3.40.50.1820">
    <property type="entry name" value="alpha/beta hydrolase"/>
    <property type="match status" value="1"/>
</dbReference>
<name>A0A318NL81_9ACTN</name>
<dbReference type="Proteomes" id="UP000248333">
    <property type="component" value="Unassembled WGS sequence"/>
</dbReference>
<keyword evidence="4" id="KW-1185">Reference proteome</keyword>
<evidence type="ECO:0000259" key="2">
    <source>
        <dbReference type="Pfam" id="PF00975"/>
    </source>
</evidence>